<organism evidence="9 10">
    <name type="scientific">Actinotalea fermentans</name>
    <dbReference type="NCBI Taxonomy" id="43671"/>
    <lineage>
        <taxon>Bacteria</taxon>
        <taxon>Bacillati</taxon>
        <taxon>Actinomycetota</taxon>
        <taxon>Actinomycetes</taxon>
        <taxon>Micrococcales</taxon>
        <taxon>Cellulomonadaceae</taxon>
        <taxon>Actinotalea</taxon>
    </lineage>
</organism>
<comment type="subcellular location">
    <subcellularLocation>
        <location evidence="1">Membrane</location>
        <topology evidence="1">Multi-pass membrane protein</topology>
    </subcellularLocation>
</comment>
<keyword evidence="10" id="KW-1185">Reference proteome</keyword>
<feature type="transmembrane region" description="Helical" evidence="7">
    <location>
        <begin position="7"/>
        <end position="26"/>
    </location>
</feature>
<dbReference type="InterPro" id="IPR007267">
    <property type="entry name" value="GtrA_DPMS_TM"/>
</dbReference>
<dbReference type="PANTHER" id="PTHR38459:SF1">
    <property type="entry name" value="PROPHAGE BACTOPRENOL-LINKED GLUCOSE TRANSLOCASE HOMOLOG"/>
    <property type="match status" value="1"/>
</dbReference>
<feature type="compositionally biased region" description="Low complexity" evidence="6">
    <location>
        <begin position="157"/>
        <end position="172"/>
    </location>
</feature>
<keyword evidence="5 7" id="KW-0472">Membrane</keyword>
<evidence type="ECO:0000313" key="10">
    <source>
        <dbReference type="Proteomes" id="UP000321484"/>
    </source>
</evidence>
<dbReference type="PANTHER" id="PTHR38459">
    <property type="entry name" value="PROPHAGE BACTOPRENOL-LINKED GLUCOSE TRANSLOCASE HOMOLOG"/>
    <property type="match status" value="1"/>
</dbReference>
<feature type="transmembrane region" description="Helical" evidence="7">
    <location>
        <begin position="112"/>
        <end position="129"/>
    </location>
</feature>
<dbReference type="AlphaFoldDB" id="A0A511Z2G9"/>
<feature type="transmembrane region" description="Helical" evidence="7">
    <location>
        <begin position="46"/>
        <end position="65"/>
    </location>
</feature>
<feature type="region of interest" description="Disordered" evidence="6">
    <location>
        <begin position="146"/>
        <end position="172"/>
    </location>
</feature>
<evidence type="ECO:0000256" key="6">
    <source>
        <dbReference type="SAM" id="MobiDB-lite"/>
    </source>
</evidence>
<dbReference type="OrthoDB" id="9807815at2"/>
<accession>A0A511Z2G9</accession>
<dbReference type="EMBL" id="BJYK01000015">
    <property type="protein sequence ID" value="GEN81642.1"/>
    <property type="molecule type" value="Genomic_DNA"/>
</dbReference>
<evidence type="ECO:0000256" key="7">
    <source>
        <dbReference type="SAM" id="Phobius"/>
    </source>
</evidence>
<sequence length="172" mass="18120">MRERLAELVRFGFVGGLAFVVDAGLFNLLRFGPGEVLGHKPLTAKVVSVAVATVVAWLGNRYWTFAARRTENRTREFVAYAVANVIGMAIAVGCLAVSHYVLGLTSALADNIAANVVGLGLGTIFRYLAYRFFVFTGGPAPLPDDAPGDGVRPTELAPASAPCTTAAAPPLR</sequence>
<evidence type="ECO:0000259" key="8">
    <source>
        <dbReference type="Pfam" id="PF04138"/>
    </source>
</evidence>
<dbReference type="RefSeq" id="WP_146820098.1">
    <property type="nucleotide sequence ID" value="NZ_BJYK01000015.1"/>
</dbReference>
<feature type="domain" description="GtrA/DPMS transmembrane" evidence="8">
    <location>
        <begin position="10"/>
        <end position="135"/>
    </location>
</feature>
<evidence type="ECO:0000256" key="2">
    <source>
        <dbReference type="ARBA" id="ARBA00009399"/>
    </source>
</evidence>
<keyword evidence="4 7" id="KW-1133">Transmembrane helix</keyword>
<evidence type="ECO:0000256" key="1">
    <source>
        <dbReference type="ARBA" id="ARBA00004141"/>
    </source>
</evidence>
<dbReference type="Pfam" id="PF04138">
    <property type="entry name" value="GtrA_DPMS_TM"/>
    <property type="match status" value="1"/>
</dbReference>
<evidence type="ECO:0000256" key="3">
    <source>
        <dbReference type="ARBA" id="ARBA00022692"/>
    </source>
</evidence>
<gene>
    <name evidence="9" type="ORF">AFE02nite_33760</name>
</gene>
<proteinExistence type="inferred from homology"/>
<keyword evidence="3 7" id="KW-0812">Transmembrane</keyword>
<evidence type="ECO:0000256" key="5">
    <source>
        <dbReference type="ARBA" id="ARBA00023136"/>
    </source>
</evidence>
<dbReference type="GO" id="GO:0000271">
    <property type="term" value="P:polysaccharide biosynthetic process"/>
    <property type="evidence" value="ECO:0007669"/>
    <property type="project" value="InterPro"/>
</dbReference>
<name>A0A511Z2G9_9CELL</name>
<comment type="similarity">
    <text evidence="2">Belongs to the GtrA family.</text>
</comment>
<evidence type="ECO:0000313" key="9">
    <source>
        <dbReference type="EMBL" id="GEN81642.1"/>
    </source>
</evidence>
<evidence type="ECO:0000256" key="4">
    <source>
        <dbReference type="ARBA" id="ARBA00022989"/>
    </source>
</evidence>
<dbReference type="Proteomes" id="UP000321484">
    <property type="component" value="Unassembled WGS sequence"/>
</dbReference>
<reference evidence="9 10" key="1">
    <citation type="submission" date="2019-07" db="EMBL/GenBank/DDBJ databases">
        <title>Whole genome shotgun sequence of Actinotalea fermentans NBRC 105374.</title>
        <authorList>
            <person name="Hosoyama A."/>
            <person name="Uohara A."/>
            <person name="Ohji S."/>
            <person name="Ichikawa N."/>
        </authorList>
    </citation>
    <scope>NUCLEOTIDE SEQUENCE [LARGE SCALE GENOMIC DNA]</scope>
    <source>
        <strain evidence="9 10">NBRC 105374</strain>
    </source>
</reference>
<dbReference type="InterPro" id="IPR051401">
    <property type="entry name" value="GtrA_CellWall_Glycosyl"/>
</dbReference>
<feature type="transmembrane region" description="Helical" evidence="7">
    <location>
        <begin position="77"/>
        <end position="100"/>
    </location>
</feature>
<protein>
    <recommendedName>
        <fullName evidence="8">GtrA/DPMS transmembrane domain-containing protein</fullName>
    </recommendedName>
</protein>
<comment type="caution">
    <text evidence="9">The sequence shown here is derived from an EMBL/GenBank/DDBJ whole genome shotgun (WGS) entry which is preliminary data.</text>
</comment>
<dbReference type="GO" id="GO:0005886">
    <property type="term" value="C:plasma membrane"/>
    <property type="evidence" value="ECO:0007669"/>
    <property type="project" value="TreeGrafter"/>
</dbReference>